<dbReference type="PRINTS" id="PR00344">
    <property type="entry name" value="BCTRLSENSOR"/>
</dbReference>
<dbReference type="PANTHER" id="PTHR43711">
    <property type="entry name" value="TWO-COMPONENT HISTIDINE KINASE"/>
    <property type="match status" value="1"/>
</dbReference>
<sequence length="55" mass="6010">MFDRFYRAKNALSIGGNGLGLTIVKEIIEKHGGKIEVVSTINSGSTFRMILPQNS</sequence>
<dbReference type="Pfam" id="PF02518">
    <property type="entry name" value="HATPase_c"/>
    <property type="match status" value="1"/>
</dbReference>
<proteinExistence type="predicted"/>
<comment type="catalytic activity">
    <reaction evidence="1">
        <text>ATP + protein L-histidine = ADP + protein N-phospho-L-histidine.</text>
        <dbReference type="EC" id="2.7.13.3"/>
    </reaction>
</comment>
<keyword evidence="5" id="KW-0902">Two-component regulatory system</keyword>
<dbReference type="InterPro" id="IPR003594">
    <property type="entry name" value="HATPase_dom"/>
</dbReference>
<dbReference type="SUPFAM" id="SSF55874">
    <property type="entry name" value="ATPase domain of HSP90 chaperone/DNA topoisomerase II/histidine kinase"/>
    <property type="match status" value="1"/>
</dbReference>
<reference evidence="7" key="1">
    <citation type="submission" date="2021-03" db="EMBL/GenBank/DDBJ databases">
        <title>Genomic Encyclopedia of Type Strains, Phase IV (KMG-IV): sequencing the most valuable type-strain genomes for metagenomic binning, comparative biology and taxonomic classification.</title>
        <authorList>
            <person name="Goeker M."/>
        </authorList>
    </citation>
    <scope>NUCLEOTIDE SEQUENCE</scope>
    <source>
        <strain evidence="7">DSM 101588</strain>
    </source>
</reference>
<dbReference type="Proteomes" id="UP001166402">
    <property type="component" value="Unassembled WGS sequence"/>
</dbReference>
<dbReference type="PROSITE" id="PS50109">
    <property type="entry name" value="HIS_KIN"/>
    <property type="match status" value="1"/>
</dbReference>
<evidence type="ECO:0000256" key="1">
    <source>
        <dbReference type="ARBA" id="ARBA00000085"/>
    </source>
</evidence>
<dbReference type="EC" id="2.7.13.3" evidence="2"/>
<dbReference type="CDD" id="cd00075">
    <property type="entry name" value="HATPase"/>
    <property type="match status" value="1"/>
</dbReference>
<evidence type="ECO:0000256" key="2">
    <source>
        <dbReference type="ARBA" id="ARBA00012438"/>
    </source>
</evidence>
<evidence type="ECO:0000313" key="8">
    <source>
        <dbReference type="Proteomes" id="UP001166402"/>
    </source>
</evidence>
<keyword evidence="3" id="KW-0808">Transferase</keyword>
<evidence type="ECO:0000313" key="7">
    <source>
        <dbReference type="EMBL" id="MBP2073221.1"/>
    </source>
</evidence>
<keyword evidence="4 7" id="KW-0418">Kinase</keyword>
<name>A0ABS4NHS5_9THEO</name>
<evidence type="ECO:0000256" key="3">
    <source>
        <dbReference type="ARBA" id="ARBA00022679"/>
    </source>
</evidence>
<dbReference type="InterPro" id="IPR004358">
    <property type="entry name" value="Sig_transdc_His_kin-like_C"/>
</dbReference>
<evidence type="ECO:0000256" key="4">
    <source>
        <dbReference type="ARBA" id="ARBA00022777"/>
    </source>
</evidence>
<organism evidence="7 8">
    <name type="scientific">Thermoanaerobacterium butyriciformans</name>
    <dbReference type="NCBI Taxonomy" id="1702242"/>
    <lineage>
        <taxon>Bacteria</taxon>
        <taxon>Bacillati</taxon>
        <taxon>Bacillota</taxon>
        <taxon>Clostridia</taxon>
        <taxon>Thermoanaerobacterales</taxon>
        <taxon>Thermoanaerobacteraceae</taxon>
        <taxon>Thermoanaerobacterium</taxon>
    </lineage>
</organism>
<dbReference type="PANTHER" id="PTHR43711:SF28">
    <property type="entry name" value="SENSOR HISTIDINE KINASE YXDK"/>
    <property type="match status" value="1"/>
</dbReference>
<comment type="caution">
    <text evidence="7">The sequence shown here is derived from an EMBL/GenBank/DDBJ whole genome shotgun (WGS) entry which is preliminary data.</text>
</comment>
<dbReference type="InterPro" id="IPR005467">
    <property type="entry name" value="His_kinase_dom"/>
</dbReference>
<dbReference type="InterPro" id="IPR036890">
    <property type="entry name" value="HATPase_C_sf"/>
</dbReference>
<protein>
    <recommendedName>
        <fullName evidence="2">histidine kinase</fullName>
        <ecNumber evidence="2">2.7.13.3</ecNumber>
    </recommendedName>
</protein>
<evidence type="ECO:0000259" key="6">
    <source>
        <dbReference type="PROSITE" id="PS50109"/>
    </source>
</evidence>
<dbReference type="Gene3D" id="3.30.565.10">
    <property type="entry name" value="Histidine kinase-like ATPase, C-terminal domain"/>
    <property type="match status" value="1"/>
</dbReference>
<feature type="domain" description="Histidine kinase" evidence="6">
    <location>
        <begin position="1"/>
        <end position="55"/>
    </location>
</feature>
<evidence type="ECO:0000256" key="5">
    <source>
        <dbReference type="ARBA" id="ARBA00023012"/>
    </source>
</evidence>
<dbReference type="InterPro" id="IPR050736">
    <property type="entry name" value="Sensor_HK_Regulatory"/>
</dbReference>
<dbReference type="GO" id="GO:0016301">
    <property type="term" value="F:kinase activity"/>
    <property type="evidence" value="ECO:0007669"/>
    <property type="project" value="UniProtKB-KW"/>
</dbReference>
<keyword evidence="8" id="KW-1185">Reference proteome</keyword>
<dbReference type="EMBL" id="JAGGLT010000038">
    <property type="protein sequence ID" value="MBP2073221.1"/>
    <property type="molecule type" value="Genomic_DNA"/>
</dbReference>
<accession>A0ABS4NHS5</accession>
<gene>
    <name evidence="7" type="ORF">J2Z80_002773</name>
</gene>